<name>A0A517SBY2_9PLAN</name>
<sequence>MTAAQLPRIVLKPRRAGPFFKRHPWVFAGAIDRVEGDPVAGDVIDVVSNVGNFVARGLYNPVSRIRARLYTWDESESLDDDFWRTRIERAIELRLRMYGGTPAERACRMVFSEADGLSGMTADRYGDHLMIQWTSFALAQRQAVILEALKQSLNPKGIWLRTEKGIGDMEGLEIRDGLLDGEPPPRPIVFEENGLQFAVDVVEGQKTGYFFDQRENRKAAADYARNASVLDMFCYSGGFGIAAAALGGAREVLCVDSSQAALDIARANAERNGVADRMRFENSNAYRKLEELQQAGTKFDLIILDPPKMARNQGGVEKAIRGYFSLNRLAVDLLPPGGILVTCSCSGLVGRGDFEDMLRQVGLQSKRGLQILEARIQAPDHPVSPYCDESLYLKCYICRVV</sequence>
<proteinExistence type="inferred from homology"/>
<protein>
    <submittedName>
        <fullName evidence="10">Ribosomal RNA large subunit methyltransferase I</fullName>
        <ecNumber evidence="10">2.1.1.191</ecNumber>
    </submittedName>
</protein>
<evidence type="ECO:0000259" key="9">
    <source>
        <dbReference type="SMART" id="SM00359"/>
    </source>
</evidence>
<evidence type="ECO:0000256" key="8">
    <source>
        <dbReference type="ARBA" id="ARBA00038091"/>
    </source>
</evidence>
<keyword evidence="4 10" id="KW-0489">Methyltransferase</keyword>
<evidence type="ECO:0000313" key="10">
    <source>
        <dbReference type="EMBL" id="QDT53638.1"/>
    </source>
</evidence>
<dbReference type="SUPFAM" id="SSF88697">
    <property type="entry name" value="PUA domain-like"/>
    <property type="match status" value="1"/>
</dbReference>
<dbReference type="CDD" id="cd02440">
    <property type="entry name" value="AdoMet_MTases"/>
    <property type="match status" value="1"/>
</dbReference>
<evidence type="ECO:0000313" key="11">
    <source>
        <dbReference type="Proteomes" id="UP000315700"/>
    </source>
</evidence>
<evidence type="ECO:0000256" key="7">
    <source>
        <dbReference type="ARBA" id="ARBA00022884"/>
    </source>
</evidence>
<dbReference type="CDD" id="cd11572">
    <property type="entry name" value="RlmI_M_like"/>
    <property type="match status" value="1"/>
</dbReference>
<keyword evidence="5 10" id="KW-0808">Transferase</keyword>
<comment type="similarity">
    <text evidence="8">Belongs to the methyltransferase superfamily. RlmI family.</text>
</comment>
<dbReference type="Proteomes" id="UP000315700">
    <property type="component" value="Chromosome"/>
</dbReference>
<dbReference type="FunCoup" id="A0A517SBY2">
    <property type="interactions" value="378"/>
</dbReference>
<gene>
    <name evidence="10" type="primary">rlmI_1</name>
    <name evidence="10" type="ORF">Pan44_16610</name>
</gene>
<dbReference type="InterPro" id="IPR036974">
    <property type="entry name" value="PUA_sf"/>
</dbReference>
<dbReference type="SMART" id="SM00359">
    <property type="entry name" value="PUA"/>
    <property type="match status" value="1"/>
</dbReference>
<dbReference type="Gene3D" id="3.30.750.80">
    <property type="entry name" value="RNA methyltransferase domain (HRMD) like"/>
    <property type="match status" value="1"/>
</dbReference>
<dbReference type="InterPro" id="IPR015947">
    <property type="entry name" value="PUA-like_sf"/>
</dbReference>
<dbReference type="PANTHER" id="PTHR42873:SF1">
    <property type="entry name" value="S-ADENOSYLMETHIONINE-DEPENDENT METHYLTRANSFERASE DOMAIN-CONTAINING PROTEIN"/>
    <property type="match status" value="1"/>
</dbReference>
<keyword evidence="3" id="KW-0698">rRNA processing</keyword>
<accession>A0A517SBY2</accession>
<keyword evidence="7" id="KW-0694">RNA-binding</keyword>
<dbReference type="GO" id="GO:0032259">
    <property type="term" value="P:methylation"/>
    <property type="evidence" value="ECO:0007669"/>
    <property type="project" value="UniProtKB-KW"/>
</dbReference>
<dbReference type="PROSITE" id="PS50890">
    <property type="entry name" value="PUA"/>
    <property type="match status" value="1"/>
</dbReference>
<dbReference type="SUPFAM" id="SSF53335">
    <property type="entry name" value="S-adenosyl-L-methionine-dependent methyltransferases"/>
    <property type="match status" value="1"/>
</dbReference>
<keyword evidence="11" id="KW-1185">Reference proteome</keyword>
<dbReference type="Pfam" id="PF17785">
    <property type="entry name" value="PUA_3"/>
    <property type="match status" value="1"/>
</dbReference>
<dbReference type="InterPro" id="IPR019614">
    <property type="entry name" value="SAM-dep_methyl-trfase"/>
</dbReference>
<dbReference type="InterPro" id="IPR029063">
    <property type="entry name" value="SAM-dependent_MTases_sf"/>
</dbReference>
<dbReference type="RefSeq" id="WP_145029000.1">
    <property type="nucleotide sequence ID" value="NZ_CP036271.1"/>
</dbReference>
<dbReference type="CDD" id="cd21153">
    <property type="entry name" value="PUA_RlmI"/>
    <property type="match status" value="1"/>
</dbReference>
<dbReference type="OrthoDB" id="9805492at2"/>
<dbReference type="Gene3D" id="2.30.130.10">
    <property type="entry name" value="PUA domain"/>
    <property type="match status" value="1"/>
</dbReference>
<dbReference type="PANTHER" id="PTHR42873">
    <property type="entry name" value="RIBOSOMAL RNA LARGE SUBUNIT METHYLTRANSFERASE"/>
    <property type="match status" value="1"/>
</dbReference>
<evidence type="ECO:0000256" key="3">
    <source>
        <dbReference type="ARBA" id="ARBA00022552"/>
    </source>
</evidence>
<dbReference type="KEGG" id="ccos:Pan44_16610"/>
<dbReference type="InParanoid" id="A0A517SBY2"/>
<evidence type="ECO:0000256" key="6">
    <source>
        <dbReference type="ARBA" id="ARBA00022691"/>
    </source>
</evidence>
<dbReference type="GO" id="GO:0008168">
    <property type="term" value="F:methyltransferase activity"/>
    <property type="evidence" value="ECO:0007669"/>
    <property type="project" value="UniProtKB-KW"/>
</dbReference>
<dbReference type="EMBL" id="CP036271">
    <property type="protein sequence ID" value="QDT53638.1"/>
    <property type="molecule type" value="Genomic_DNA"/>
</dbReference>
<organism evidence="10 11">
    <name type="scientific">Caulifigura coniformis</name>
    <dbReference type="NCBI Taxonomy" id="2527983"/>
    <lineage>
        <taxon>Bacteria</taxon>
        <taxon>Pseudomonadati</taxon>
        <taxon>Planctomycetota</taxon>
        <taxon>Planctomycetia</taxon>
        <taxon>Planctomycetales</taxon>
        <taxon>Planctomycetaceae</taxon>
        <taxon>Caulifigura</taxon>
    </lineage>
</organism>
<feature type="domain" description="PUA" evidence="9">
    <location>
        <begin position="7"/>
        <end position="92"/>
    </location>
</feature>
<dbReference type="GO" id="GO:0006364">
    <property type="term" value="P:rRNA processing"/>
    <property type="evidence" value="ECO:0007669"/>
    <property type="project" value="UniProtKB-KW"/>
</dbReference>
<dbReference type="GO" id="GO:0005737">
    <property type="term" value="C:cytoplasm"/>
    <property type="evidence" value="ECO:0007669"/>
    <property type="project" value="UniProtKB-SubCell"/>
</dbReference>
<evidence type="ECO:0000256" key="4">
    <source>
        <dbReference type="ARBA" id="ARBA00022603"/>
    </source>
</evidence>
<dbReference type="InterPro" id="IPR002478">
    <property type="entry name" value="PUA"/>
</dbReference>
<evidence type="ECO:0000256" key="1">
    <source>
        <dbReference type="ARBA" id="ARBA00004496"/>
    </source>
</evidence>
<keyword evidence="2" id="KW-0963">Cytoplasm</keyword>
<keyword evidence="6" id="KW-0949">S-adenosyl-L-methionine</keyword>
<reference evidence="10 11" key="1">
    <citation type="submission" date="2019-02" db="EMBL/GenBank/DDBJ databases">
        <title>Deep-cultivation of Planctomycetes and their phenomic and genomic characterization uncovers novel biology.</title>
        <authorList>
            <person name="Wiegand S."/>
            <person name="Jogler M."/>
            <person name="Boedeker C."/>
            <person name="Pinto D."/>
            <person name="Vollmers J."/>
            <person name="Rivas-Marin E."/>
            <person name="Kohn T."/>
            <person name="Peeters S.H."/>
            <person name="Heuer A."/>
            <person name="Rast P."/>
            <person name="Oberbeckmann S."/>
            <person name="Bunk B."/>
            <person name="Jeske O."/>
            <person name="Meyerdierks A."/>
            <person name="Storesund J.E."/>
            <person name="Kallscheuer N."/>
            <person name="Luecker S."/>
            <person name="Lage O.M."/>
            <person name="Pohl T."/>
            <person name="Merkel B.J."/>
            <person name="Hornburger P."/>
            <person name="Mueller R.-W."/>
            <person name="Bruemmer F."/>
            <person name="Labrenz M."/>
            <person name="Spormann A.M."/>
            <person name="Op den Camp H."/>
            <person name="Overmann J."/>
            <person name="Amann R."/>
            <person name="Jetten M.S.M."/>
            <person name="Mascher T."/>
            <person name="Medema M.H."/>
            <person name="Devos D.P."/>
            <person name="Kaster A.-K."/>
            <person name="Ovreas L."/>
            <person name="Rohde M."/>
            <person name="Galperin M.Y."/>
            <person name="Jogler C."/>
        </authorList>
    </citation>
    <scope>NUCLEOTIDE SEQUENCE [LARGE SCALE GENOMIC DNA]</scope>
    <source>
        <strain evidence="10 11">Pan44</strain>
    </source>
</reference>
<evidence type="ECO:0000256" key="5">
    <source>
        <dbReference type="ARBA" id="ARBA00022679"/>
    </source>
</evidence>
<comment type="subcellular location">
    <subcellularLocation>
        <location evidence="1">Cytoplasm</location>
    </subcellularLocation>
</comment>
<dbReference type="Pfam" id="PF10672">
    <property type="entry name" value="Methyltrans_SAM"/>
    <property type="match status" value="1"/>
</dbReference>
<dbReference type="Gene3D" id="3.40.50.150">
    <property type="entry name" value="Vaccinia Virus protein VP39"/>
    <property type="match status" value="1"/>
</dbReference>
<dbReference type="GO" id="GO:0003723">
    <property type="term" value="F:RNA binding"/>
    <property type="evidence" value="ECO:0007669"/>
    <property type="project" value="UniProtKB-KW"/>
</dbReference>
<dbReference type="InterPro" id="IPR041532">
    <property type="entry name" value="RlmI-like_PUA"/>
</dbReference>
<dbReference type="AlphaFoldDB" id="A0A517SBY2"/>
<dbReference type="EC" id="2.1.1.191" evidence="10"/>
<evidence type="ECO:0000256" key="2">
    <source>
        <dbReference type="ARBA" id="ARBA00022490"/>
    </source>
</evidence>